<dbReference type="EMBL" id="CM047586">
    <property type="protein sequence ID" value="KAI9909589.1"/>
    <property type="molecule type" value="Genomic_DNA"/>
</dbReference>
<sequence length="200" mass="23320">MEQESKLKDRFGRSTVPDVTATVVDAEKYPRFHEAKPVYIVQETGDAIFVPSGWYHQVRNLEDTLSINHNWFNGYNIRDVWSFLQREYAAVKKELEDLGLPAHEFVHQCQLVMLANTGINYVEFRELLYAKAKDMLLERERLDTSEKSRRGKEMRLHLGHVREILWQLNAALDLVDNAREAKVDKSWTEVDAELEALCNV</sequence>
<accession>A0ACC0VUJ9</accession>
<gene>
    <name evidence="1" type="ORF">PsorP6_014841</name>
</gene>
<dbReference type="Proteomes" id="UP001163321">
    <property type="component" value="Chromosome 7"/>
</dbReference>
<evidence type="ECO:0000313" key="1">
    <source>
        <dbReference type="EMBL" id="KAI9909589.1"/>
    </source>
</evidence>
<protein>
    <submittedName>
        <fullName evidence="1">Uncharacterized protein</fullName>
    </submittedName>
</protein>
<proteinExistence type="predicted"/>
<name>A0ACC0VUJ9_9STRA</name>
<comment type="caution">
    <text evidence="1">The sequence shown here is derived from an EMBL/GenBank/DDBJ whole genome shotgun (WGS) entry which is preliminary data.</text>
</comment>
<reference evidence="1 2" key="1">
    <citation type="journal article" date="2022" name="bioRxiv">
        <title>The genome of the oomycete Peronosclerospora sorghi, a cosmopolitan pathogen of maize and sorghum, is inflated with dispersed pseudogenes.</title>
        <authorList>
            <person name="Fletcher K."/>
            <person name="Martin F."/>
            <person name="Isakeit T."/>
            <person name="Cavanaugh K."/>
            <person name="Magill C."/>
            <person name="Michelmore R."/>
        </authorList>
    </citation>
    <scope>NUCLEOTIDE SEQUENCE [LARGE SCALE GENOMIC DNA]</scope>
    <source>
        <strain evidence="1">P6</strain>
    </source>
</reference>
<organism evidence="1 2">
    <name type="scientific">Peronosclerospora sorghi</name>
    <dbReference type="NCBI Taxonomy" id="230839"/>
    <lineage>
        <taxon>Eukaryota</taxon>
        <taxon>Sar</taxon>
        <taxon>Stramenopiles</taxon>
        <taxon>Oomycota</taxon>
        <taxon>Peronosporomycetes</taxon>
        <taxon>Peronosporales</taxon>
        <taxon>Peronosporaceae</taxon>
        <taxon>Peronosclerospora</taxon>
    </lineage>
</organism>
<evidence type="ECO:0000313" key="2">
    <source>
        <dbReference type="Proteomes" id="UP001163321"/>
    </source>
</evidence>
<keyword evidence="2" id="KW-1185">Reference proteome</keyword>